<dbReference type="PANTHER" id="PTHR34298">
    <property type="entry name" value="SEGREGATION AND CONDENSATION PROTEIN B"/>
    <property type="match status" value="1"/>
</dbReference>
<dbReference type="InterPro" id="IPR005234">
    <property type="entry name" value="ScpB_csome_segregation"/>
</dbReference>
<dbReference type="STRING" id="883112.HMPREF9707_00681"/>
<reference evidence="6 7" key="1">
    <citation type="submission" date="2012-07" db="EMBL/GenBank/DDBJ databases">
        <title>The Genome Sequence of Facklamia ignava CCUG 37419.</title>
        <authorList>
            <consortium name="The Broad Institute Genome Sequencing Platform"/>
            <person name="Earl A."/>
            <person name="Ward D."/>
            <person name="Feldgarden M."/>
            <person name="Gevers D."/>
            <person name="Huys G."/>
            <person name="Walker B."/>
            <person name="Young S.K."/>
            <person name="Zeng Q."/>
            <person name="Gargeya S."/>
            <person name="Fitzgerald M."/>
            <person name="Haas B."/>
            <person name="Abouelleil A."/>
            <person name="Alvarado L."/>
            <person name="Arachchi H.M."/>
            <person name="Berlin A.M."/>
            <person name="Chapman S.B."/>
            <person name="Goldberg J."/>
            <person name="Griggs A."/>
            <person name="Gujja S."/>
            <person name="Hansen M."/>
            <person name="Howarth C."/>
            <person name="Imamovic A."/>
            <person name="Larimer J."/>
            <person name="McCowen C."/>
            <person name="Montmayeur A."/>
            <person name="Murphy C."/>
            <person name="Neiman D."/>
            <person name="Pearson M."/>
            <person name="Priest M."/>
            <person name="Roberts A."/>
            <person name="Saif S."/>
            <person name="Shea T."/>
            <person name="Sisk P."/>
            <person name="Sykes S."/>
            <person name="Wortman J."/>
            <person name="Nusbaum C."/>
            <person name="Birren B."/>
        </authorList>
    </citation>
    <scope>NUCLEOTIDE SEQUENCE [LARGE SCALE GENOMIC DNA]</scope>
    <source>
        <strain evidence="6 7">CCUG 37419</strain>
    </source>
</reference>
<dbReference type="eggNOG" id="COG1386">
    <property type="taxonomic scope" value="Bacteria"/>
</dbReference>
<dbReference type="GO" id="GO:0006260">
    <property type="term" value="P:DNA replication"/>
    <property type="evidence" value="ECO:0007669"/>
    <property type="project" value="UniProtKB-UniRule"/>
</dbReference>
<dbReference type="HAMAP" id="MF_01804">
    <property type="entry name" value="ScpB"/>
    <property type="match status" value="1"/>
</dbReference>
<dbReference type="NCBIfam" id="TIGR00281">
    <property type="entry name" value="SMC-Scp complex subunit ScpB"/>
    <property type="match status" value="1"/>
</dbReference>
<dbReference type="InterPro" id="IPR036388">
    <property type="entry name" value="WH-like_DNA-bd_sf"/>
</dbReference>
<keyword evidence="7" id="KW-1185">Reference proteome</keyword>
<dbReference type="GO" id="GO:0051301">
    <property type="term" value="P:cell division"/>
    <property type="evidence" value="ECO:0007669"/>
    <property type="project" value="UniProtKB-KW"/>
</dbReference>
<evidence type="ECO:0000313" key="6">
    <source>
        <dbReference type="EMBL" id="EKB57172.1"/>
    </source>
</evidence>
<name>K1LYQ8_9LACT</name>
<protein>
    <recommendedName>
        <fullName evidence="5">Segregation and condensation protein B</fullName>
    </recommendedName>
</protein>
<proteinExistence type="inferred from homology"/>
<evidence type="ECO:0000256" key="5">
    <source>
        <dbReference type="HAMAP-Rule" id="MF_01804"/>
    </source>
</evidence>
<comment type="caution">
    <text evidence="6">The sequence shown here is derived from an EMBL/GenBank/DDBJ whole genome shotgun (WGS) entry which is preliminary data.</text>
</comment>
<comment type="function">
    <text evidence="5">Participates in chromosomal partition during cell division. May act via the formation of a condensin-like complex containing Smc and ScpA that pull DNA away from mid-cell into both cell halves.</text>
</comment>
<evidence type="ECO:0000256" key="4">
    <source>
        <dbReference type="ARBA" id="ARBA00023306"/>
    </source>
</evidence>
<keyword evidence="1 5" id="KW-0963">Cytoplasm</keyword>
<sequence>MKIEKRILGIIFVAGDEGVTYQELAQTLAEDLNIIQDKVTLLMEWFDCNDYSPIKLTYYNQTLRFVTKSELSEDVENFAKAPFNQALSKAAIETLAIIAYRQPVTRMTVDEIRGVNSSSLIQRLINRDLVQEVGRIEAPGRPVLYSVTDYFMDYFGLESLDDLPEIEPLALNAQLVSDELFELYPWQLNSEEIEEVEQFDEIEGNE</sequence>
<evidence type="ECO:0000256" key="3">
    <source>
        <dbReference type="ARBA" id="ARBA00022829"/>
    </source>
</evidence>
<dbReference type="Proteomes" id="UP000005147">
    <property type="component" value="Unassembled WGS sequence"/>
</dbReference>
<dbReference type="GO" id="GO:0051304">
    <property type="term" value="P:chromosome separation"/>
    <property type="evidence" value="ECO:0007669"/>
    <property type="project" value="InterPro"/>
</dbReference>
<evidence type="ECO:0000256" key="2">
    <source>
        <dbReference type="ARBA" id="ARBA00022618"/>
    </source>
</evidence>
<keyword evidence="2 5" id="KW-0132">Cell division</keyword>
<dbReference type="PIRSF" id="PIRSF019345">
    <property type="entry name" value="ScpB"/>
    <property type="match status" value="1"/>
</dbReference>
<dbReference type="PATRIC" id="fig|883112.3.peg.678"/>
<gene>
    <name evidence="5" type="primary">scpB</name>
    <name evidence="6" type="ORF">HMPREF9707_00681</name>
</gene>
<dbReference type="Gene3D" id="1.10.10.10">
    <property type="entry name" value="Winged helix-like DNA-binding domain superfamily/Winged helix DNA-binding domain"/>
    <property type="match status" value="2"/>
</dbReference>
<dbReference type="RefSeq" id="WP_006701330.1">
    <property type="nucleotide sequence ID" value="NZ_JH932300.1"/>
</dbReference>
<organism evidence="6 7">
    <name type="scientific">Falseniella ignava CCUG 37419</name>
    <dbReference type="NCBI Taxonomy" id="883112"/>
    <lineage>
        <taxon>Bacteria</taxon>
        <taxon>Bacillati</taxon>
        <taxon>Bacillota</taxon>
        <taxon>Bacilli</taxon>
        <taxon>Lactobacillales</taxon>
        <taxon>Aerococcaceae</taxon>
        <taxon>Falseniella</taxon>
    </lineage>
</organism>
<evidence type="ECO:0000313" key="7">
    <source>
        <dbReference type="Proteomes" id="UP000005147"/>
    </source>
</evidence>
<dbReference type="PANTHER" id="PTHR34298:SF2">
    <property type="entry name" value="SEGREGATION AND CONDENSATION PROTEIN B"/>
    <property type="match status" value="1"/>
</dbReference>
<evidence type="ECO:0000256" key="1">
    <source>
        <dbReference type="ARBA" id="ARBA00022490"/>
    </source>
</evidence>
<accession>K1LYQ8</accession>
<dbReference type="HOGENOM" id="CLU_045647_5_3_9"/>
<comment type="subunit">
    <text evidence="5">Homodimer. Homodimerization may be required to stabilize the binding of ScpA to the Smc head domains. Component of a cohesin-like complex composed of ScpA, ScpB and the Smc homodimer, in which ScpA and ScpB bind to the head domain of Smc. The presence of the three proteins is required for the association of the complex with DNA.</text>
</comment>
<dbReference type="Pfam" id="PF04079">
    <property type="entry name" value="SMC_ScpB"/>
    <property type="match status" value="1"/>
</dbReference>
<keyword evidence="4 5" id="KW-0131">Cell cycle</keyword>
<dbReference type="EMBL" id="AGZE01000019">
    <property type="protein sequence ID" value="EKB57172.1"/>
    <property type="molecule type" value="Genomic_DNA"/>
</dbReference>
<comment type="similarity">
    <text evidence="5">Belongs to the ScpB family.</text>
</comment>
<comment type="subcellular location">
    <subcellularLocation>
        <location evidence="5">Cytoplasm</location>
    </subcellularLocation>
    <text evidence="5">Associated with two foci at the outer edges of the nucleoid region in young cells, and at four foci within both cell halves in older cells.</text>
</comment>
<keyword evidence="3 5" id="KW-0159">Chromosome partition</keyword>
<dbReference type="InterPro" id="IPR036390">
    <property type="entry name" value="WH_DNA-bd_sf"/>
</dbReference>
<dbReference type="AlphaFoldDB" id="K1LYQ8"/>
<dbReference type="GO" id="GO:0005737">
    <property type="term" value="C:cytoplasm"/>
    <property type="evidence" value="ECO:0007669"/>
    <property type="project" value="UniProtKB-SubCell"/>
</dbReference>
<dbReference type="SUPFAM" id="SSF46785">
    <property type="entry name" value="Winged helix' DNA-binding domain"/>
    <property type="match status" value="1"/>
</dbReference>